<protein>
    <recommendedName>
        <fullName evidence="2">Helix-turn-helix domain-containing protein</fullName>
    </recommendedName>
</protein>
<dbReference type="AlphaFoldDB" id="A0A212IXP7"/>
<reference evidence="1" key="1">
    <citation type="submission" date="2016-04" db="EMBL/GenBank/DDBJ databases">
        <authorList>
            <person name="Evans L.H."/>
            <person name="Alamgir A."/>
            <person name="Owens N."/>
            <person name="Weber N.D."/>
            <person name="Virtaneva K."/>
            <person name="Barbian K."/>
            <person name="Babar A."/>
            <person name="Rosenke K."/>
        </authorList>
    </citation>
    <scope>NUCLEOTIDE SEQUENCE</scope>
    <source>
        <strain evidence="1">86-1</strain>
    </source>
</reference>
<evidence type="ECO:0008006" key="2">
    <source>
        <dbReference type="Google" id="ProtNLM"/>
    </source>
</evidence>
<gene>
    <name evidence="1" type="ORF">KL86DYS1_10412</name>
</gene>
<proteinExistence type="predicted"/>
<name>A0A212IXP7_9BACT</name>
<organism evidence="1">
    <name type="scientific">uncultured Dysgonomonas sp</name>
    <dbReference type="NCBI Taxonomy" id="206096"/>
    <lineage>
        <taxon>Bacteria</taxon>
        <taxon>Pseudomonadati</taxon>
        <taxon>Bacteroidota</taxon>
        <taxon>Bacteroidia</taxon>
        <taxon>Bacteroidales</taxon>
        <taxon>Dysgonomonadaceae</taxon>
        <taxon>Dysgonomonas</taxon>
        <taxon>environmental samples</taxon>
    </lineage>
</organism>
<accession>A0A212IXP7</accession>
<sequence>MNFDILLTNPELAKNIKFEITGENLLELSATLINASKRNGEQEKKESYYSISETCRKLNRTRVTLNKWHNAGVLKHNQIGLYKKSDIDKFLEKK</sequence>
<evidence type="ECO:0000313" key="1">
    <source>
        <dbReference type="EMBL" id="SBV91715.1"/>
    </source>
</evidence>
<dbReference type="EMBL" id="FLUM01000001">
    <property type="protein sequence ID" value="SBV91715.1"/>
    <property type="molecule type" value="Genomic_DNA"/>
</dbReference>
<dbReference type="RefSeq" id="WP_296938312.1">
    <property type="nucleotide sequence ID" value="NZ_LT599032.1"/>
</dbReference>